<dbReference type="PANTHER" id="PTHR11537:SF254">
    <property type="entry name" value="POTASSIUM VOLTAGE-GATED CHANNEL PROTEIN SHAB"/>
    <property type="match status" value="1"/>
</dbReference>
<evidence type="ECO:0000256" key="3">
    <source>
        <dbReference type="ARBA" id="ARBA00022692"/>
    </source>
</evidence>
<organism evidence="10 11">
    <name type="scientific">Methylobacterium cerastii</name>
    <dbReference type="NCBI Taxonomy" id="932741"/>
    <lineage>
        <taxon>Bacteria</taxon>
        <taxon>Pseudomonadati</taxon>
        <taxon>Pseudomonadota</taxon>
        <taxon>Alphaproteobacteria</taxon>
        <taxon>Hyphomicrobiales</taxon>
        <taxon>Methylobacteriaceae</taxon>
        <taxon>Methylobacterium</taxon>
    </lineage>
</organism>
<gene>
    <name evidence="10" type="ORF">AFCDBAGC_4418</name>
</gene>
<keyword evidence="2" id="KW-0813">Transport</keyword>
<comment type="subcellular location">
    <subcellularLocation>
        <location evidence="1">Membrane</location>
        <topology evidence="1">Multi-pass membrane protein</topology>
    </subcellularLocation>
</comment>
<keyword evidence="7" id="KW-0407">Ion channel</keyword>
<dbReference type="InterPro" id="IPR027359">
    <property type="entry name" value="Volt_channel_dom_sf"/>
</dbReference>
<evidence type="ECO:0000313" key="10">
    <source>
        <dbReference type="EMBL" id="GJD46536.1"/>
    </source>
</evidence>
<evidence type="ECO:0000256" key="2">
    <source>
        <dbReference type="ARBA" id="ARBA00022448"/>
    </source>
</evidence>
<dbReference type="RefSeq" id="WP_238272946.1">
    <property type="nucleotide sequence ID" value="NZ_BPQG01000081.1"/>
</dbReference>
<keyword evidence="4 8" id="KW-1133">Transmembrane helix</keyword>
<keyword evidence="3 8" id="KW-0812">Transmembrane</keyword>
<protein>
    <recommendedName>
        <fullName evidence="9">Potassium channel domain-containing protein</fullName>
    </recommendedName>
</protein>
<dbReference type="Proteomes" id="UP001055117">
    <property type="component" value="Unassembled WGS sequence"/>
</dbReference>
<feature type="transmembrane region" description="Helical" evidence="8">
    <location>
        <begin position="193"/>
        <end position="213"/>
    </location>
</feature>
<dbReference type="Pfam" id="PF07885">
    <property type="entry name" value="Ion_trans_2"/>
    <property type="match status" value="1"/>
</dbReference>
<accession>A0ABQ4QP92</accession>
<name>A0ABQ4QP92_9HYPH</name>
<proteinExistence type="predicted"/>
<evidence type="ECO:0000256" key="4">
    <source>
        <dbReference type="ARBA" id="ARBA00022989"/>
    </source>
</evidence>
<keyword evidence="6 8" id="KW-0472">Membrane</keyword>
<evidence type="ECO:0000256" key="1">
    <source>
        <dbReference type="ARBA" id="ARBA00004141"/>
    </source>
</evidence>
<feature type="transmembrane region" description="Helical" evidence="8">
    <location>
        <begin position="136"/>
        <end position="156"/>
    </location>
</feature>
<dbReference type="InterPro" id="IPR013099">
    <property type="entry name" value="K_chnl_dom"/>
</dbReference>
<feature type="domain" description="Potassium channel" evidence="9">
    <location>
        <begin position="144"/>
        <end position="217"/>
    </location>
</feature>
<evidence type="ECO:0000256" key="5">
    <source>
        <dbReference type="ARBA" id="ARBA00023065"/>
    </source>
</evidence>
<dbReference type="InterPro" id="IPR028325">
    <property type="entry name" value="VG_K_chnl"/>
</dbReference>
<dbReference type="SUPFAM" id="SSF81324">
    <property type="entry name" value="Voltage-gated potassium channels"/>
    <property type="match status" value="1"/>
</dbReference>
<feature type="transmembrane region" description="Helical" evidence="8">
    <location>
        <begin position="21"/>
        <end position="42"/>
    </location>
</feature>
<keyword evidence="5" id="KW-0406">Ion transport</keyword>
<evidence type="ECO:0000313" key="11">
    <source>
        <dbReference type="Proteomes" id="UP001055117"/>
    </source>
</evidence>
<reference evidence="10 11" key="1">
    <citation type="journal article" date="2021" name="Front. Microbiol.">
        <title>Comprehensive Comparative Genomics and Phenotyping of Methylobacterium Species.</title>
        <authorList>
            <person name="Alessa O."/>
            <person name="Ogura Y."/>
            <person name="Fujitani Y."/>
            <person name="Takami H."/>
            <person name="Hayashi T."/>
            <person name="Sahin N."/>
            <person name="Tani A."/>
        </authorList>
    </citation>
    <scope>NUCLEOTIDE SEQUENCE [LARGE SCALE GENOMIC DNA]</scope>
    <source>
        <strain evidence="10 11">DSM 23679</strain>
    </source>
</reference>
<evidence type="ECO:0000256" key="8">
    <source>
        <dbReference type="SAM" id="Phobius"/>
    </source>
</evidence>
<sequence length="256" mass="28594">MDTLRHRLRDLYEGDTDRAHRFRYGLLVFDVATILFVVVSSFLPRAPFLEGLDVLIGVAVLTDFVARLAISRHRWRELLRPTTWADIAALVSFLAPIVGEGAGFLRIMRTLRLLRTYQLLDRLRSDSDLFRRNEEVILAATNLAVFVFVMTGLVYATQHRSNPAIGNYVDALYFTVTSLTTTGYGDITLSGTGGRLISVVVMLCGVTLFLRLAQVLFRPNKVRHPCPACALQRHEPDAVHCKACGTVLSIPDEGAY</sequence>
<evidence type="ECO:0000259" key="9">
    <source>
        <dbReference type="Pfam" id="PF07885"/>
    </source>
</evidence>
<dbReference type="PANTHER" id="PTHR11537">
    <property type="entry name" value="VOLTAGE-GATED POTASSIUM CHANNEL"/>
    <property type="match status" value="1"/>
</dbReference>
<keyword evidence="11" id="KW-1185">Reference proteome</keyword>
<dbReference type="EMBL" id="BPQG01000081">
    <property type="protein sequence ID" value="GJD46536.1"/>
    <property type="molecule type" value="Genomic_DNA"/>
</dbReference>
<feature type="transmembrane region" description="Helical" evidence="8">
    <location>
        <begin position="87"/>
        <end position="108"/>
    </location>
</feature>
<comment type="caution">
    <text evidence="10">The sequence shown here is derived from an EMBL/GenBank/DDBJ whole genome shotgun (WGS) entry which is preliminary data.</text>
</comment>
<dbReference type="Gene3D" id="1.20.120.350">
    <property type="entry name" value="Voltage-gated potassium channels. Chain C"/>
    <property type="match status" value="1"/>
</dbReference>
<evidence type="ECO:0000256" key="7">
    <source>
        <dbReference type="ARBA" id="ARBA00023303"/>
    </source>
</evidence>
<dbReference type="Gene3D" id="1.10.287.70">
    <property type="match status" value="1"/>
</dbReference>
<evidence type="ECO:0000256" key="6">
    <source>
        <dbReference type="ARBA" id="ARBA00023136"/>
    </source>
</evidence>